<accession>A0A1H9GIY5</accession>
<name>A0A1H9GIY5_9GAMM</name>
<dbReference type="STRING" id="489703.SAMN04488038_10789"/>
<reference evidence="1 2" key="1">
    <citation type="submission" date="2016-10" db="EMBL/GenBank/DDBJ databases">
        <authorList>
            <person name="de Groot N.N."/>
        </authorList>
    </citation>
    <scope>NUCLEOTIDE SEQUENCE [LARGE SCALE GENOMIC DNA]</scope>
    <source>
        <strain evidence="1 2">DSM 25927</strain>
    </source>
</reference>
<dbReference type="Proteomes" id="UP000199233">
    <property type="component" value="Unassembled WGS sequence"/>
</dbReference>
<keyword evidence="2" id="KW-1185">Reference proteome</keyword>
<dbReference type="AlphaFoldDB" id="A0A1H9GIY5"/>
<dbReference type="OrthoDB" id="7069173at2"/>
<organism evidence="1 2">
    <name type="scientific">Solimonas aquatica</name>
    <dbReference type="NCBI Taxonomy" id="489703"/>
    <lineage>
        <taxon>Bacteria</taxon>
        <taxon>Pseudomonadati</taxon>
        <taxon>Pseudomonadota</taxon>
        <taxon>Gammaproteobacteria</taxon>
        <taxon>Nevskiales</taxon>
        <taxon>Nevskiaceae</taxon>
        <taxon>Solimonas</taxon>
    </lineage>
</organism>
<evidence type="ECO:0000313" key="2">
    <source>
        <dbReference type="Proteomes" id="UP000199233"/>
    </source>
</evidence>
<gene>
    <name evidence="1" type="ORF">SAMN04488038_10789</name>
</gene>
<protein>
    <recommendedName>
        <fullName evidence="3">Helix-turn-helix domain-containing protein</fullName>
    </recommendedName>
</protein>
<evidence type="ECO:0000313" key="1">
    <source>
        <dbReference type="EMBL" id="SEQ49983.1"/>
    </source>
</evidence>
<proteinExistence type="predicted"/>
<dbReference type="RefSeq" id="WP_093285370.1">
    <property type="nucleotide sequence ID" value="NZ_FOFS01000007.1"/>
</dbReference>
<sequence length="114" mass="12288">MQTHVIDPAALIRLRRRQPLADVVSIPGDWMQRAATLPGKALQTAVAIASLAATYKTHTIDLSPQSLARFGLQPKQAHRALTILVRSGLVSAQRCQRRAPRVTLIGRGHAGLAA</sequence>
<evidence type="ECO:0008006" key="3">
    <source>
        <dbReference type="Google" id="ProtNLM"/>
    </source>
</evidence>
<dbReference type="EMBL" id="FOFS01000007">
    <property type="protein sequence ID" value="SEQ49983.1"/>
    <property type="molecule type" value="Genomic_DNA"/>
</dbReference>